<dbReference type="EMBL" id="QOZG01000002">
    <property type="protein sequence ID" value="RCS24739.1"/>
    <property type="molecule type" value="Genomic_DNA"/>
</dbReference>
<sequence>MKFIKSAAALVAVSTLAFGIASAAAQDKPTIEETYEDIKSVYGVTPEYMKVYPKQGIAAAWALTKALEVEPGALDPKIKSLINVAVAAQIPCRYCIWLDSKFARELGATDAEIAEAVAQAGLTRHWSAILNGMQINFEDFKAEFGGD</sequence>
<dbReference type="PANTHER" id="PTHR33930">
    <property type="entry name" value="ALKYL HYDROPEROXIDE REDUCTASE AHPD"/>
    <property type="match status" value="1"/>
</dbReference>
<name>A0A368K5U5_9HYPH</name>
<proteinExistence type="predicted"/>
<dbReference type="InterPro" id="IPR029032">
    <property type="entry name" value="AhpD-like"/>
</dbReference>
<reference evidence="3 4" key="1">
    <citation type="submission" date="2018-07" db="EMBL/GenBank/DDBJ databases">
        <title>The draft genome of Phyllobacterium salinisoli.</title>
        <authorList>
            <person name="Liu L."/>
            <person name="Li L."/>
            <person name="Zhang X."/>
            <person name="Liang L."/>
        </authorList>
    </citation>
    <scope>NUCLEOTIDE SEQUENCE [LARGE SCALE GENOMIC DNA]</scope>
    <source>
        <strain evidence="3 4">LLAN61</strain>
    </source>
</reference>
<dbReference type="OrthoDB" id="7355375at2"/>
<gene>
    <name evidence="3" type="ORF">DUT91_04520</name>
</gene>
<dbReference type="AlphaFoldDB" id="A0A368K5U5"/>
<dbReference type="Gene3D" id="1.20.1290.10">
    <property type="entry name" value="AhpD-like"/>
    <property type="match status" value="1"/>
</dbReference>
<feature type="chain" id="PRO_5016993154" evidence="1">
    <location>
        <begin position="24"/>
        <end position="147"/>
    </location>
</feature>
<accession>A0A368K5U5</accession>
<dbReference type="SUPFAM" id="SSF69118">
    <property type="entry name" value="AhpD-like"/>
    <property type="match status" value="1"/>
</dbReference>
<dbReference type="InterPro" id="IPR004675">
    <property type="entry name" value="AhpD_core"/>
</dbReference>
<feature type="domain" description="Carboxymuconolactone decarboxylase-like" evidence="2">
    <location>
        <begin position="58"/>
        <end position="134"/>
    </location>
</feature>
<comment type="caution">
    <text evidence="3">The sequence shown here is derived from an EMBL/GenBank/DDBJ whole genome shotgun (WGS) entry which is preliminary data.</text>
</comment>
<keyword evidence="4" id="KW-1185">Reference proteome</keyword>
<evidence type="ECO:0000256" key="1">
    <source>
        <dbReference type="SAM" id="SignalP"/>
    </source>
</evidence>
<dbReference type="InterPro" id="IPR003779">
    <property type="entry name" value="CMD-like"/>
</dbReference>
<dbReference type="NCBIfam" id="TIGR00778">
    <property type="entry name" value="ahpD_dom"/>
    <property type="match status" value="1"/>
</dbReference>
<evidence type="ECO:0000259" key="2">
    <source>
        <dbReference type="Pfam" id="PF02627"/>
    </source>
</evidence>
<protein>
    <submittedName>
        <fullName evidence="3">Carboxymuconolactone decarboxylase family protein</fullName>
    </submittedName>
</protein>
<keyword evidence="1" id="KW-0732">Signal</keyword>
<evidence type="ECO:0000313" key="4">
    <source>
        <dbReference type="Proteomes" id="UP000253420"/>
    </source>
</evidence>
<dbReference type="GO" id="GO:0051920">
    <property type="term" value="F:peroxiredoxin activity"/>
    <property type="evidence" value="ECO:0007669"/>
    <property type="project" value="InterPro"/>
</dbReference>
<evidence type="ECO:0000313" key="3">
    <source>
        <dbReference type="EMBL" id="RCS24739.1"/>
    </source>
</evidence>
<organism evidence="3 4">
    <name type="scientific">Phyllobacterium salinisoli</name>
    <dbReference type="NCBI Taxonomy" id="1899321"/>
    <lineage>
        <taxon>Bacteria</taxon>
        <taxon>Pseudomonadati</taxon>
        <taxon>Pseudomonadota</taxon>
        <taxon>Alphaproteobacteria</taxon>
        <taxon>Hyphomicrobiales</taxon>
        <taxon>Phyllobacteriaceae</taxon>
        <taxon>Phyllobacterium</taxon>
    </lineage>
</organism>
<dbReference type="Proteomes" id="UP000253420">
    <property type="component" value="Unassembled WGS sequence"/>
</dbReference>
<dbReference type="Pfam" id="PF02627">
    <property type="entry name" value="CMD"/>
    <property type="match status" value="1"/>
</dbReference>
<dbReference type="PANTHER" id="PTHR33930:SF2">
    <property type="entry name" value="BLR3452 PROTEIN"/>
    <property type="match status" value="1"/>
</dbReference>
<dbReference type="RefSeq" id="WP_114439186.1">
    <property type="nucleotide sequence ID" value="NZ_QOZG01000002.1"/>
</dbReference>
<feature type="signal peptide" evidence="1">
    <location>
        <begin position="1"/>
        <end position="23"/>
    </location>
</feature>